<reference evidence="1 2" key="1">
    <citation type="journal article" date="2015" name="Int. J. Syst. Evol. Microbiol.">
        <title>Mariniphaga sediminis sp. nov., isolated from coastal sediment.</title>
        <authorList>
            <person name="Wang F.Q."/>
            <person name="Shen Q.Y."/>
            <person name="Chen G.J."/>
            <person name="Du Z.J."/>
        </authorList>
    </citation>
    <scope>NUCLEOTIDE SEQUENCE [LARGE SCALE GENOMIC DNA]</scope>
    <source>
        <strain evidence="1 2">SY21</strain>
    </source>
</reference>
<dbReference type="AlphaFoldDB" id="A0A399CTH7"/>
<comment type="caution">
    <text evidence="1">The sequence shown here is derived from an EMBL/GenBank/DDBJ whole genome shotgun (WGS) entry which is preliminary data.</text>
</comment>
<dbReference type="EMBL" id="QWET01000024">
    <property type="protein sequence ID" value="RIH63224.1"/>
    <property type="molecule type" value="Genomic_DNA"/>
</dbReference>
<proteinExistence type="predicted"/>
<keyword evidence="2" id="KW-1185">Reference proteome</keyword>
<organism evidence="1 2">
    <name type="scientific">Mariniphaga sediminis</name>
    <dbReference type="NCBI Taxonomy" id="1628158"/>
    <lineage>
        <taxon>Bacteria</taxon>
        <taxon>Pseudomonadati</taxon>
        <taxon>Bacteroidota</taxon>
        <taxon>Bacteroidia</taxon>
        <taxon>Marinilabiliales</taxon>
        <taxon>Prolixibacteraceae</taxon>
        <taxon>Mariniphaga</taxon>
    </lineage>
</organism>
<evidence type="ECO:0000313" key="1">
    <source>
        <dbReference type="EMBL" id="RIH63224.1"/>
    </source>
</evidence>
<gene>
    <name evidence="1" type="ORF">D1164_21105</name>
</gene>
<dbReference type="Proteomes" id="UP000266441">
    <property type="component" value="Unassembled WGS sequence"/>
</dbReference>
<evidence type="ECO:0000313" key="2">
    <source>
        <dbReference type="Proteomes" id="UP000266441"/>
    </source>
</evidence>
<name>A0A399CTH7_9BACT</name>
<protein>
    <submittedName>
        <fullName evidence="1">Uncharacterized protein</fullName>
    </submittedName>
</protein>
<accession>A0A399CTH7</accession>
<sequence length="494" mass="57318">MEKLMWIFMYNQMQFYKIIIAILFCILCLVPNHMFSQNIPENIKTLMDTLPVLSNDHGDRELLYQYSVGDLSSLSDEDTRKVISGLKNRGVGVITFWKKGEKIDSHIQEGIRIARIQKELGLSVVIDATRLLYGFYDGTPATSHISDKGETFSDSSFAGHTMGCPFTLVSRIPVIEARIVAYAEAYKAAGIDIDIVTADWEIDGPMEWNDAWENSKSCVRCRENTSDINNFLLFQATLRSIRSRLMYESYTKPVLERFPDALITNYATYPHDGWRYWYDYFEYPQPELPHIKDQNALYRPWYDEFAETGFTLAMPVVYTWYPIFNWYPEYSGDYRWFYNMLKVGSNAGKSTPSGIPLATFVHWHTTAPPKNPDPGVKQMSRESYQELLWHLLLRGHDMLFSWCMQNELAVEMILLQDVYNKSLEYNKWFKIGQPVIFDVPANETTVISGIKLNNKVLVRRTDFKENNKPVMVKIDNVELKVPCKPGECQILRLE</sequence>